<organism evidence="2 3">
    <name type="scientific">Halobacillus mangrovi</name>
    <dbReference type="NCBI Taxonomy" id="402384"/>
    <lineage>
        <taxon>Bacteria</taxon>
        <taxon>Bacillati</taxon>
        <taxon>Bacillota</taxon>
        <taxon>Bacilli</taxon>
        <taxon>Bacillales</taxon>
        <taxon>Bacillaceae</taxon>
        <taxon>Halobacillus</taxon>
    </lineage>
</organism>
<protein>
    <recommendedName>
        <fullName evidence="4">Spore coat protein</fullName>
    </recommendedName>
</protein>
<dbReference type="EMBL" id="CP020772">
    <property type="protein sequence ID" value="ARI78652.1"/>
    <property type="molecule type" value="Genomic_DNA"/>
</dbReference>
<sequence length="234" mass="25608">MEYLKNKDEVYFNKGEINMKKNCYDGYYDESNDLVESLESSDCSPNHAQNHAQNHAPRPIPSGSNSNGNDLLNCVCSVLADIQERQDNANTPSNGCVNDFCSMVNNNPDTIPVVLTTKENTALFGFINLEDNDCEITVYFRVNNVNEDTGCVQLELLLPNEGRQIAPGNQCCVRLNQICGAGPALTLERTGQCIVVDCDCLCTIQCLDPNVVMNGNGNGGSATARRRRAATETE</sequence>
<gene>
    <name evidence="2" type="ORF">HM131_18195</name>
</gene>
<feature type="compositionally biased region" description="Polar residues" evidence="1">
    <location>
        <begin position="38"/>
        <end position="53"/>
    </location>
</feature>
<accession>A0A1W5ZZF4</accession>
<keyword evidence="3" id="KW-1185">Reference proteome</keyword>
<evidence type="ECO:0008006" key="4">
    <source>
        <dbReference type="Google" id="ProtNLM"/>
    </source>
</evidence>
<feature type="region of interest" description="Disordered" evidence="1">
    <location>
        <begin position="38"/>
        <end position="63"/>
    </location>
</feature>
<evidence type="ECO:0000256" key="1">
    <source>
        <dbReference type="SAM" id="MobiDB-lite"/>
    </source>
</evidence>
<dbReference type="Proteomes" id="UP000192527">
    <property type="component" value="Chromosome"/>
</dbReference>
<dbReference type="AlphaFoldDB" id="A0A1W5ZZF4"/>
<dbReference type="InterPro" id="IPR019593">
    <property type="entry name" value="Spore_coat_protein_Z/Y"/>
</dbReference>
<reference evidence="2 3" key="1">
    <citation type="submission" date="2017-04" db="EMBL/GenBank/DDBJ databases">
        <title>The whole genome sequencing and assembly of Halobacillus mangrovi strain.</title>
        <authorList>
            <person name="Lee S.-J."/>
            <person name="Park M.-K."/>
            <person name="Kim J.-Y."/>
            <person name="Lee Y.-J."/>
            <person name="Yi H."/>
            <person name="Bahn Y.-S."/>
            <person name="Kim J.F."/>
            <person name="Lee D.-W."/>
        </authorList>
    </citation>
    <scope>NUCLEOTIDE SEQUENCE [LARGE SCALE GENOMIC DNA]</scope>
    <source>
        <strain evidence="2 3">KTB 131</strain>
    </source>
</reference>
<evidence type="ECO:0000313" key="3">
    <source>
        <dbReference type="Proteomes" id="UP000192527"/>
    </source>
</evidence>
<dbReference type="STRING" id="402384.HM131_18195"/>
<dbReference type="Pfam" id="PF10612">
    <property type="entry name" value="Spore-coat_CotZ"/>
    <property type="match status" value="1"/>
</dbReference>
<evidence type="ECO:0000313" key="2">
    <source>
        <dbReference type="EMBL" id="ARI78652.1"/>
    </source>
</evidence>
<proteinExistence type="predicted"/>
<dbReference type="KEGG" id="hmn:HM131_18195"/>
<name>A0A1W5ZZF4_9BACI</name>
<dbReference type="OrthoDB" id="1655185at2"/>